<name>A0AAJ0F3L1_9PEZI</name>
<reference evidence="1" key="1">
    <citation type="submission" date="2023-06" db="EMBL/GenBank/DDBJ databases">
        <title>Genome-scale phylogeny and comparative genomics of the fungal order Sordariales.</title>
        <authorList>
            <consortium name="Lawrence Berkeley National Laboratory"/>
            <person name="Hensen N."/>
            <person name="Bonometti L."/>
            <person name="Westerberg I."/>
            <person name="Brannstrom I.O."/>
            <person name="Guillou S."/>
            <person name="Cros-Aarteil S."/>
            <person name="Calhoun S."/>
            <person name="Haridas S."/>
            <person name="Kuo A."/>
            <person name="Mondo S."/>
            <person name="Pangilinan J."/>
            <person name="Riley R."/>
            <person name="Labutti K."/>
            <person name="Andreopoulos B."/>
            <person name="Lipzen A."/>
            <person name="Chen C."/>
            <person name="Yanf M."/>
            <person name="Daum C."/>
            <person name="Ng V."/>
            <person name="Clum A."/>
            <person name="Steindorff A."/>
            <person name="Ohm R."/>
            <person name="Martin F."/>
            <person name="Silar P."/>
            <person name="Natvig D."/>
            <person name="Lalanne C."/>
            <person name="Gautier V."/>
            <person name="Ament-Velasquez S.L."/>
            <person name="Kruys A."/>
            <person name="Hutchinson M.I."/>
            <person name="Powell A.J."/>
            <person name="Barry K."/>
            <person name="Miller A.N."/>
            <person name="Grigoriev I.V."/>
            <person name="Debuchy R."/>
            <person name="Gladieux P."/>
            <person name="Thoren M.H."/>
            <person name="Johannesson H."/>
        </authorList>
    </citation>
    <scope>NUCLEOTIDE SEQUENCE</scope>
    <source>
        <strain evidence="1">PSN4</strain>
    </source>
</reference>
<proteinExistence type="predicted"/>
<protein>
    <recommendedName>
        <fullName evidence="3">LTD domain-containing protein</fullName>
    </recommendedName>
</protein>
<dbReference type="Pfam" id="PF10042">
    <property type="entry name" value="DUF2278"/>
    <property type="match status" value="1"/>
</dbReference>
<sequence length="345" mass="37932">MPIARYGVWKGEPLDWQGSAKPDHGYLFFTDTSGDRFKAAVNVMSKSEDTRLVYWFIRDFARVSPVVDRLRALPLGFHSEMGPDSLALDYLRGTFLDIDTGTLLSHNAPGESHDILEFIDPILDQAVAQKADVYIFGQRFHNDGQSGENGMHDIHMNQGNHAPFEQDNGVFQDGGIIMEFPDGHWEAIFLAFAVQAFETDDEGRPITDQTFADLLSGNFPQGGEEGPNVPAPRPSLVSIEAALINPFGPDQHPTHGEGETVYLHNSSTEPMSLEGWSISNGIGQKQPLHGIRIGPQSKKAVIVPKAPLSNKGGSIVLVDANGKEVHRVTYSKEKAKREGVLVFFN</sequence>
<evidence type="ECO:0000313" key="1">
    <source>
        <dbReference type="EMBL" id="KAK1753596.1"/>
    </source>
</evidence>
<dbReference type="InterPro" id="IPR019268">
    <property type="entry name" value="DUF2278"/>
</dbReference>
<gene>
    <name evidence="1" type="ORF">QBC47DRAFT_430382</name>
</gene>
<keyword evidence="2" id="KW-1185">Reference proteome</keyword>
<dbReference type="AlphaFoldDB" id="A0AAJ0F3L1"/>
<dbReference type="InterPro" id="IPR036415">
    <property type="entry name" value="Lamin_tail_dom_sf"/>
</dbReference>
<accession>A0AAJ0F3L1</accession>
<dbReference type="Proteomes" id="UP001239445">
    <property type="component" value="Unassembled WGS sequence"/>
</dbReference>
<evidence type="ECO:0008006" key="3">
    <source>
        <dbReference type="Google" id="ProtNLM"/>
    </source>
</evidence>
<dbReference type="SUPFAM" id="SSF74853">
    <property type="entry name" value="Lamin A/C globular tail domain"/>
    <property type="match status" value="1"/>
</dbReference>
<dbReference type="EMBL" id="MU839837">
    <property type="protein sequence ID" value="KAK1753596.1"/>
    <property type="molecule type" value="Genomic_DNA"/>
</dbReference>
<evidence type="ECO:0000313" key="2">
    <source>
        <dbReference type="Proteomes" id="UP001239445"/>
    </source>
</evidence>
<comment type="caution">
    <text evidence="1">The sequence shown here is derived from an EMBL/GenBank/DDBJ whole genome shotgun (WGS) entry which is preliminary data.</text>
</comment>
<organism evidence="1 2">
    <name type="scientific">Echria macrotheca</name>
    <dbReference type="NCBI Taxonomy" id="438768"/>
    <lineage>
        <taxon>Eukaryota</taxon>
        <taxon>Fungi</taxon>
        <taxon>Dikarya</taxon>
        <taxon>Ascomycota</taxon>
        <taxon>Pezizomycotina</taxon>
        <taxon>Sordariomycetes</taxon>
        <taxon>Sordariomycetidae</taxon>
        <taxon>Sordariales</taxon>
        <taxon>Schizotheciaceae</taxon>
        <taxon>Echria</taxon>
    </lineage>
</organism>